<evidence type="ECO:0000256" key="7">
    <source>
        <dbReference type="ARBA" id="ARBA00022722"/>
    </source>
</evidence>
<feature type="domain" description="3'-5' exonuclease" evidence="17">
    <location>
        <begin position="318"/>
        <end position="498"/>
    </location>
</feature>
<dbReference type="Pfam" id="PF01367">
    <property type="entry name" value="5_3_exonuc"/>
    <property type="match status" value="1"/>
</dbReference>
<evidence type="ECO:0000313" key="20">
    <source>
        <dbReference type="EMBL" id="STO96879.1"/>
    </source>
</evidence>
<proteinExistence type="inferred from homology"/>
<dbReference type="SUPFAM" id="SSF47807">
    <property type="entry name" value="5' to 3' exonuclease, C-terminal subdomain"/>
    <property type="match status" value="1"/>
</dbReference>
<evidence type="ECO:0000256" key="11">
    <source>
        <dbReference type="ARBA" id="ARBA00022932"/>
    </source>
</evidence>
<dbReference type="GO" id="GO:0006302">
    <property type="term" value="P:double-strand break repair"/>
    <property type="evidence" value="ECO:0007669"/>
    <property type="project" value="TreeGrafter"/>
</dbReference>
<evidence type="ECO:0000256" key="2">
    <source>
        <dbReference type="ARBA" id="ARBA00012417"/>
    </source>
</evidence>
<dbReference type="SMART" id="SM00474">
    <property type="entry name" value="35EXOc"/>
    <property type="match status" value="1"/>
</dbReference>
<keyword evidence="12 16" id="KW-0238">DNA-binding</keyword>
<dbReference type="InterPro" id="IPR019760">
    <property type="entry name" value="DNA-dir_DNA_pol_A_CS"/>
</dbReference>
<reference evidence="20 21" key="1">
    <citation type="submission" date="2018-06" db="EMBL/GenBank/DDBJ databases">
        <authorList>
            <consortium name="Pathogen Informatics"/>
            <person name="Doyle S."/>
        </authorList>
    </citation>
    <scope>NUCLEOTIDE SEQUENCE [LARGE SCALE GENOMIC DNA]</scope>
    <source>
        <strain evidence="20 21">NCTC12410</strain>
    </source>
</reference>
<evidence type="ECO:0000256" key="10">
    <source>
        <dbReference type="ARBA" id="ARBA00022839"/>
    </source>
</evidence>
<feature type="domain" description="DNA-directed DNA polymerase family A palm" evidence="19">
    <location>
        <begin position="666"/>
        <end position="867"/>
    </location>
</feature>
<protein>
    <recommendedName>
        <fullName evidence="3 15">DNA polymerase I</fullName>
        <ecNumber evidence="2 15">2.7.7.7</ecNumber>
    </recommendedName>
</protein>
<dbReference type="PANTHER" id="PTHR10133:SF27">
    <property type="entry name" value="DNA POLYMERASE NU"/>
    <property type="match status" value="1"/>
</dbReference>
<dbReference type="Gene3D" id="3.40.50.1010">
    <property type="entry name" value="5'-nuclease"/>
    <property type="match status" value="1"/>
</dbReference>
<evidence type="ECO:0000259" key="17">
    <source>
        <dbReference type="SMART" id="SM00474"/>
    </source>
</evidence>
<keyword evidence="6 16" id="KW-0235">DNA replication</keyword>
<dbReference type="InterPro" id="IPR008918">
    <property type="entry name" value="HhH2"/>
</dbReference>
<keyword evidence="9 16" id="KW-0378">Hydrolase</keyword>
<dbReference type="FunFam" id="1.10.150.20:FF:000003">
    <property type="entry name" value="DNA polymerase I"/>
    <property type="match status" value="1"/>
</dbReference>
<dbReference type="GO" id="GO:0006261">
    <property type="term" value="P:DNA-templated DNA replication"/>
    <property type="evidence" value="ECO:0007669"/>
    <property type="project" value="UniProtKB-UniRule"/>
</dbReference>
<dbReference type="SMART" id="SM00279">
    <property type="entry name" value="HhH2"/>
    <property type="match status" value="1"/>
</dbReference>
<dbReference type="InterPro" id="IPR002562">
    <property type="entry name" value="3'-5'_exonuclease_dom"/>
</dbReference>
<keyword evidence="5 16" id="KW-0548">Nucleotidyltransferase</keyword>
<dbReference type="InterPro" id="IPR012337">
    <property type="entry name" value="RNaseH-like_sf"/>
</dbReference>
<dbReference type="InterPro" id="IPR036397">
    <property type="entry name" value="RNaseH_sf"/>
</dbReference>
<dbReference type="InterPro" id="IPR020045">
    <property type="entry name" value="DNA_polI_H3TH"/>
</dbReference>
<dbReference type="SUPFAM" id="SSF88723">
    <property type="entry name" value="PIN domain-like"/>
    <property type="match status" value="1"/>
</dbReference>
<dbReference type="Gene3D" id="1.10.150.20">
    <property type="entry name" value="5' to 3' exonuclease, C-terminal subdomain"/>
    <property type="match status" value="2"/>
</dbReference>
<dbReference type="SUPFAM" id="SSF56672">
    <property type="entry name" value="DNA/RNA polymerases"/>
    <property type="match status" value="1"/>
</dbReference>
<dbReference type="CDD" id="cd09859">
    <property type="entry name" value="PIN_53EXO"/>
    <property type="match status" value="1"/>
</dbReference>
<evidence type="ECO:0000256" key="8">
    <source>
        <dbReference type="ARBA" id="ARBA00022763"/>
    </source>
</evidence>
<dbReference type="EC" id="2.7.7.7" evidence="2 15"/>
<dbReference type="CDD" id="cd08637">
    <property type="entry name" value="DNA_pol_A_pol_I_C"/>
    <property type="match status" value="1"/>
</dbReference>
<keyword evidence="7" id="KW-0540">Nuclease</keyword>
<dbReference type="CDD" id="cd09898">
    <property type="entry name" value="H3TH_53EXO"/>
    <property type="match status" value="1"/>
</dbReference>
<dbReference type="Proteomes" id="UP000254841">
    <property type="component" value="Unassembled WGS sequence"/>
</dbReference>
<evidence type="ECO:0000256" key="9">
    <source>
        <dbReference type="ARBA" id="ARBA00022801"/>
    </source>
</evidence>
<dbReference type="OrthoDB" id="9806424at2"/>
<feature type="domain" description="5'-3' exonuclease" evidence="18">
    <location>
        <begin position="2"/>
        <end position="260"/>
    </location>
</feature>
<comment type="catalytic activity">
    <reaction evidence="14 16">
        <text>DNA(n) + a 2'-deoxyribonucleoside 5'-triphosphate = DNA(n+1) + diphosphate</text>
        <dbReference type="Rhea" id="RHEA:22508"/>
        <dbReference type="Rhea" id="RHEA-COMP:17339"/>
        <dbReference type="Rhea" id="RHEA-COMP:17340"/>
        <dbReference type="ChEBI" id="CHEBI:33019"/>
        <dbReference type="ChEBI" id="CHEBI:61560"/>
        <dbReference type="ChEBI" id="CHEBI:173112"/>
        <dbReference type="EC" id="2.7.7.7"/>
    </reaction>
</comment>
<dbReference type="PANTHER" id="PTHR10133">
    <property type="entry name" value="DNA POLYMERASE I"/>
    <property type="match status" value="1"/>
</dbReference>
<keyword evidence="11 16" id="KW-0239">DNA-directed DNA polymerase</keyword>
<dbReference type="NCBIfam" id="NF004397">
    <property type="entry name" value="PRK05755.1"/>
    <property type="match status" value="1"/>
</dbReference>
<evidence type="ECO:0000256" key="12">
    <source>
        <dbReference type="ARBA" id="ARBA00023125"/>
    </source>
</evidence>
<evidence type="ECO:0000256" key="15">
    <source>
        <dbReference type="NCBIfam" id="TIGR00593"/>
    </source>
</evidence>
<dbReference type="Gene3D" id="3.30.70.370">
    <property type="match status" value="1"/>
</dbReference>
<evidence type="ECO:0000256" key="13">
    <source>
        <dbReference type="ARBA" id="ARBA00023204"/>
    </source>
</evidence>
<dbReference type="InterPro" id="IPR001098">
    <property type="entry name" value="DNA-dir_DNA_pol_A_palm_dom"/>
</dbReference>
<dbReference type="Pfam" id="PF02739">
    <property type="entry name" value="5_3_exonuc_N"/>
    <property type="match status" value="1"/>
</dbReference>
<organism evidence="20 21">
    <name type="scientific">Helicobacter canis</name>
    <dbReference type="NCBI Taxonomy" id="29419"/>
    <lineage>
        <taxon>Bacteria</taxon>
        <taxon>Pseudomonadati</taxon>
        <taxon>Campylobacterota</taxon>
        <taxon>Epsilonproteobacteria</taxon>
        <taxon>Campylobacterales</taxon>
        <taxon>Helicobacteraceae</taxon>
        <taxon>Helicobacter</taxon>
    </lineage>
</organism>
<dbReference type="GO" id="GO:0008408">
    <property type="term" value="F:3'-5' exonuclease activity"/>
    <property type="evidence" value="ECO:0007669"/>
    <property type="project" value="UniProtKB-UniRule"/>
</dbReference>
<keyword evidence="8 16" id="KW-0227">DNA damage</keyword>
<keyword evidence="4 16" id="KW-0808">Transferase</keyword>
<name>A0A377J3H0_9HELI</name>
<dbReference type="GO" id="GO:0003887">
    <property type="term" value="F:DNA-directed DNA polymerase activity"/>
    <property type="evidence" value="ECO:0007669"/>
    <property type="project" value="UniProtKB-UniRule"/>
</dbReference>
<keyword evidence="10 16" id="KW-0269">Exonuclease</keyword>
<evidence type="ECO:0000313" key="21">
    <source>
        <dbReference type="Proteomes" id="UP000254841"/>
    </source>
</evidence>
<comment type="similarity">
    <text evidence="1 16">Belongs to the DNA polymerase type-A family.</text>
</comment>
<dbReference type="GO" id="GO:0008409">
    <property type="term" value="F:5'-3' exonuclease activity"/>
    <property type="evidence" value="ECO:0007669"/>
    <property type="project" value="UniProtKB-UniRule"/>
</dbReference>
<dbReference type="Gene3D" id="3.30.420.10">
    <property type="entry name" value="Ribonuclease H-like superfamily/Ribonuclease H"/>
    <property type="match status" value="1"/>
</dbReference>
<evidence type="ECO:0000256" key="5">
    <source>
        <dbReference type="ARBA" id="ARBA00022695"/>
    </source>
</evidence>
<dbReference type="PRINTS" id="PR00868">
    <property type="entry name" value="DNAPOLI"/>
</dbReference>
<dbReference type="AlphaFoldDB" id="A0A377J3H0"/>
<evidence type="ECO:0000256" key="6">
    <source>
        <dbReference type="ARBA" id="ARBA00022705"/>
    </source>
</evidence>
<dbReference type="SMART" id="SM00475">
    <property type="entry name" value="53EXOc"/>
    <property type="match status" value="1"/>
</dbReference>
<sequence length="903" mass="101888">MQKLIIVDTFGFFFRSFYALPPLQNSQGFPTGLLTGFANLIMKLYKSNPHDYIVFALESGGRNIRKDIYKDYKANRQETPQELLLQLPIAIEWIEKMQLIKIAKEGYEADDVIASLAHIAKAKGIRTHIISHDKDLYQLIDDEVSLIDPVRQVEIRQEQCQQKFGVPPHLFIDYQSLVGDTSDNVPGIKGIGAKSACKLLEHFGSLDAMYAREDELEAVIGKRLAHTIKEQKPSALLSRKLVSLVKDLPLDVDFQALAMPEKNPLLLILDELTRYEFTKIIQRLSGEPMNVKHEAASKPKAQPTQPLESTSAQFHYTAHTLWRLEEIQALLAPLPKDTKIAYDCESTGLDTRKAELVGFSFCFDGENAYYVPVAHTYLGAPSQLSLADTKAALELLFSYPLIGHNLKYDLQIAKKLGISPKREIYDSMILAWLYDSASKVGLDEQMHKWFNHTMISFSDALGGKQDFSQVSIESATEYAAEDAAASFRLFYVITHALESKNLSHLNALAHDLEFPFIQVLMEMEGCGISIDTEYFQALLARFSKELLALEQEIFTLCNDVFNLNSPKQLGSMLFDKLGLKAQRQIKGGYSTDEKTLQALLNAHPVIPKILEYREISKLKNTYVEPLLKHNDNGRIYTSFLQSGTATGRLSSKNPNLQNIPVRSEQGRLIRAGFRAKSDDYTLLSIDYSQIELRLLAHFSQDSALIEAFCKGLDIHLQTASILFSPEQAQEKRHIAKSINFGLIYGMGARKLSQTLDISFSEAKSYIQSYFDFFPSVKAFLQSKEQEILHNGYAQTLLGHRRYFDFSYATDFMRANYLREGVNTIFQGSAADLIKMAMLQIHSHIQGSNIAMLLQVHDELIFELPKQNALESAKEIAHIMDTIYPLAIPLESTISLGDSWADLK</sequence>
<dbReference type="RefSeq" id="WP_115011175.1">
    <property type="nucleotide sequence ID" value="NZ_UGHV01000001.1"/>
</dbReference>
<dbReference type="InterPro" id="IPR002298">
    <property type="entry name" value="DNA_polymerase_A"/>
</dbReference>
<dbReference type="CDD" id="cd06139">
    <property type="entry name" value="DNA_polA_I_Ecoli_like_exo"/>
    <property type="match status" value="1"/>
</dbReference>
<evidence type="ECO:0000256" key="16">
    <source>
        <dbReference type="RuleBase" id="RU004460"/>
    </source>
</evidence>
<dbReference type="EMBL" id="UGHV01000001">
    <property type="protein sequence ID" value="STO96879.1"/>
    <property type="molecule type" value="Genomic_DNA"/>
</dbReference>
<dbReference type="InterPro" id="IPR002421">
    <property type="entry name" value="5-3_exonuclease"/>
</dbReference>
<evidence type="ECO:0000256" key="3">
    <source>
        <dbReference type="ARBA" id="ARBA00020311"/>
    </source>
</evidence>
<dbReference type="Pfam" id="PF00476">
    <property type="entry name" value="DNA_pol_A"/>
    <property type="match status" value="1"/>
</dbReference>
<dbReference type="Pfam" id="PF01612">
    <property type="entry name" value="DNA_pol_A_exo1"/>
    <property type="match status" value="1"/>
</dbReference>
<evidence type="ECO:0000259" key="19">
    <source>
        <dbReference type="SMART" id="SM00482"/>
    </source>
</evidence>
<dbReference type="FunFam" id="1.20.1060.10:FF:000001">
    <property type="entry name" value="DNA polymerase I"/>
    <property type="match status" value="1"/>
</dbReference>
<dbReference type="InterPro" id="IPR018320">
    <property type="entry name" value="DNA_polymerase_1"/>
</dbReference>
<dbReference type="InterPro" id="IPR036279">
    <property type="entry name" value="5-3_exonuclease_C_sf"/>
</dbReference>
<keyword evidence="13 16" id="KW-0234">DNA repair</keyword>
<dbReference type="GO" id="GO:0003677">
    <property type="term" value="F:DNA binding"/>
    <property type="evidence" value="ECO:0007669"/>
    <property type="project" value="UniProtKB-UniRule"/>
</dbReference>
<evidence type="ECO:0000256" key="1">
    <source>
        <dbReference type="ARBA" id="ARBA00007705"/>
    </source>
</evidence>
<dbReference type="SUPFAM" id="SSF53098">
    <property type="entry name" value="Ribonuclease H-like"/>
    <property type="match status" value="1"/>
</dbReference>
<gene>
    <name evidence="16 20" type="primary">polA</name>
    <name evidence="20" type="ORF">NCTC12410_00696</name>
</gene>
<dbReference type="NCBIfam" id="TIGR00593">
    <property type="entry name" value="pola"/>
    <property type="match status" value="1"/>
</dbReference>
<evidence type="ECO:0000256" key="4">
    <source>
        <dbReference type="ARBA" id="ARBA00022679"/>
    </source>
</evidence>
<dbReference type="Gene3D" id="1.20.1060.10">
    <property type="entry name" value="Taq DNA Polymerase, Chain T, domain 4"/>
    <property type="match status" value="1"/>
</dbReference>
<dbReference type="PROSITE" id="PS00447">
    <property type="entry name" value="DNA_POLYMERASE_A"/>
    <property type="match status" value="1"/>
</dbReference>
<dbReference type="InterPro" id="IPR020046">
    <property type="entry name" value="5-3_exonucl_a-hlix_arch_N"/>
</dbReference>
<accession>A0A377J3H0</accession>
<dbReference type="FunFam" id="1.10.150.20:FF:000002">
    <property type="entry name" value="DNA polymerase I"/>
    <property type="match status" value="1"/>
</dbReference>
<dbReference type="SMART" id="SM00482">
    <property type="entry name" value="POLAc"/>
    <property type="match status" value="1"/>
</dbReference>
<evidence type="ECO:0000256" key="14">
    <source>
        <dbReference type="ARBA" id="ARBA00049244"/>
    </source>
</evidence>
<dbReference type="InterPro" id="IPR029060">
    <property type="entry name" value="PIN-like_dom_sf"/>
</dbReference>
<dbReference type="InterPro" id="IPR043502">
    <property type="entry name" value="DNA/RNA_pol_sf"/>
</dbReference>
<comment type="function">
    <text evidence="16">In addition to polymerase activity, this DNA polymerase exhibits 3'-5' and 5'-3' exonuclease activity.</text>
</comment>
<evidence type="ECO:0000259" key="18">
    <source>
        <dbReference type="SMART" id="SM00475"/>
    </source>
</evidence>